<dbReference type="Proteomes" id="UP001295444">
    <property type="component" value="Chromosome 02"/>
</dbReference>
<dbReference type="FunFam" id="1.10.10.60:FF:000138">
    <property type="entry name" value="Homeobox protein prophet of Pit-1"/>
    <property type="match status" value="1"/>
</dbReference>
<dbReference type="InterPro" id="IPR017970">
    <property type="entry name" value="Homeobox_CS"/>
</dbReference>
<sequence>MSDLPDPAVSAELKAWLYNAIADSIPKALAAFCEQSVPAPTTTITQLEAVSQHDFDPLEGSTSNYNLQVATGLDPQTIGTRFHHRQFFPSRGAIRGRGSGSLRGCTATDIDNSYKTFPDASTIDGNSILSSSRHVPPHYPTPTRRRHRTTFSQEQLEHLETAFNKNHYPDIYCREELAKITKLNEARIQVWFQNRRAKHRKQERTNQKSATPSGMLACSSLMPGMCSMSSPARQYQYSHALNHIPRFTSMTSTGYHAPPAVGQFTCTSNHPHLTSAAPPSRQHDDWYNSLRSINPPSSGLSSSMITLTPMAALDPPTHWN</sequence>
<evidence type="ECO:0000256" key="8">
    <source>
        <dbReference type="ARBA" id="ARBA00030888"/>
    </source>
</evidence>
<evidence type="ECO:0000256" key="11">
    <source>
        <dbReference type="SAM" id="MobiDB-lite"/>
    </source>
</evidence>
<feature type="domain" description="Homeobox" evidence="12">
    <location>
        <begin position="142"/>
        <end position="202"/>
    </location>
</feature>
<dbReference type="EMBL" id="OW240913">
    <property type="protein sequence ID" value="CAH2254928.1"/>
    <property type="molecule type" value="Genomic_DNA"/>
</dbReference>
<dbReference type="GO" id="GO:0000981">
    <property type="term" value="F:DNA-binding transcription factor activity, RNA polymerase II-specific"/>
    <property type="evidence" value="ECO:0007669"/>
    <property type="project" value="InterPro"/>
</dbReference>
<dbReference type="PANTHER" id="PTHR24329:SF547">
    <property type="entry name" value="HOMEOBOX PROTEIN PROPHET OF PIT-1-LIKE"/>
    <property type="match status" value="1"/>
</dbReference>
<dbReference type="PANTHER" id="PTHR24329">
    <property type="entry name" value="HOMEOBOX PROTEIN ARISTALESS"/>
    <property type="match status" value="1"/>
</dbReference>
<evidence type="ECO:0000313" key="13">
    <source>
        <dbReference type="EMBL" id="CAH2254928.1"/>
    </source>
</evidence>
<proteinExistence type="inferred from homology"/>
<keyword evidence="5 9" id="KW-0238">DNA-binding</keyword>
<evidence type="ECO:0000256" key="1">
    <source>
        <dbReference type="ARBA" id="ARBA00002030"/>
    </source>
</evidence>
<dbReference type="GO" id="GO:0005634">
    <property type="term" value="C:nucleus"/>
    <property type="evidence" value="ECO:0007669"/>
    <property type="project" value="UniProtKB-SubCell"/>
</dbReference>
<dbReference type="GO" id="GO:0007399">
    <property type="term" value="P:nervous system development"/>
    <property type="evidence" value="ECO:0007669"/>
    <property type="project" value="UniProtKB-ARBA"/>
</dbReference>
<comment type="subcellular location">
    <subcellularLocation>
        <location evidence="2 9 10">Nucleus</location>
    </subcellularLocation>
</comment>
<evidence type="ECO:0000259" key="12">
    <source>
        <dbReference type="PROSITE" id="PS50071"/>
    </source>
</evidence>
<dbReference type="PROSITE" id="PS50071">
    <property type="entry name" value="HOMEOBOX_2"/>
    <property type="match status" value="1"/>
</dbReference>
<accession>A0AAD1VU77</accession>
<gene>
    <name evidence="13" type="ORF">PECUL_23A013691</name>
</gene>
<evidence type="ECO:0000256" key="7">
    <source>
        <dbReference type="ARBA" id="ARBA00023242"/>
    </source>
</evidence>
<evidence type="ECO:0000256" key="4">
    <source>
        <dbReference type="ARBA" id="ARBA00019432"/>
    </source>
</evidence>
<dbReference type="SUPFAM" id="SSF46689">
    <property type="entry name" value="Homeodomain-like"/>
    <property type="match status" value="1"/>
</dbReference>
<comment type="function">
    <text evidence="1">Possibly involved in the ontogenesis of pituitary gonadotropes, as well as somatotropes, lactotropes and caudomedial thyrotropes.</text>
</comment>
<feature type="DNA-binding region" description="Homeobox" evidence="9">
    <location>
        <begin position="144"/>
        <end position="203"/>
    </location>
</feature>
<dbReference type="AlphaFoldDB" id="A0AAD1VU77"/>
<keyword evidence="14" id="KW-1185">Reference proteome</keyword>
<name>A0AAD1VU77_PELCU</name>
<dbReference type="Pfam" id="PF00046">
    <property type="entry name" value="Homeodomain"/>
    <property type="match status" value="1"/>
</dbReference>
<dbReference type="InterPro" id="IPR001356">
    <property type="entry name" value="HD"/>
</dbReference>
<comment type="similarity">
    <text evidence="3">Belongs to the paired homeobox family.</text>
</comment>
<dbReference type="InterPro" id="IPR009057">
    <property type="entry name" value="Homeodomain-like_sf"/>
</dbReference>
<evidence type="ECO:0000313" key="14">
    <source>
        <dbReference type="Proteomes" id="UP001295444"/>
    </source>
</evidence>
<protein>
    <recommendedName>
        <fullName evidence="4">Homeobox protein prophet of Pit-1</fullName>
    </recommendedName>
    <alternativeName>
        <fullName evidence="8">Pituitary-specific homeodomain factor</fullName>
    </alternativeName>
</protein>
<evidence type="ECO:0000256" key="3">
    <source>
        <dbReference type="ARBA" id="ARBA00005733"/>
    </source>
</evidence>
<evidence type="ECO:0000256" key="6">
    <source>
        <dbReference type="ARBA" id="ARBA00023155"/>
    </source>
</evidence>
<evidence type="ECO:0000256" key="2">
    <source>
        <dbReference type="ARBA" id="ARBA00004123"/>
    </source>
</evidence>
<dbReference type="CDD" id="cd00086">
    <property type="entry name" value="homeodomain"/>
    <property type="match status" value="1"/>
</dbReference>
<dbReference type="InterPro" id="IPR050649">
    <property type="entry name" value="Paired_Homeobox_TFs"/>
</dbReference>
<evidence type="ECO:0000256" key="10">
    <source>
        <dbReference type="RuleBase" id="RU000682"/>
    </source>
</evidence>
<organism evidence="13 14">
    <name type="scientific">Pelobates cultripes</name>
    <name type="common">Western spadefoot toad</name>
    <dbReference type="NCBI Taxonomy" id="61616"/>
    <lineage>
        <taxon>Eukaryota</taxon>
        <taxon>Metazoa</taxon>
        <taxon>Chordata</taxon>
        <taxon>Craniata</taxon>
        <taxon>Vertebrata</taxon>
        <taxon>Euteleostomi</taxon>
        <taxon>Amphibia</taxon>
        <taxon>Batrachia</taxon>
        <taxon>Anura</taxon>
        <taxon>Pelobatoidea</taxon>
        <taxon>Pelobatidae</taxon>
        <taxon>Pelobates</taxon>
    </lineage>
</organism>
<keyword evidence="6 9" id="KW-0371">Homeobox</keyword>
<dbReference type="Gene3D" id="1.10.10.60">
    <property type="entry name" value="Homeodomain-like"/>
    <property type="match status" value="1"/>
</dbReference>
<evidence type="ECO:0000256" key="9">
    <source>
        <dbReference type="PROSITE-ProRule" id="PRU00108"/>
    </source>
</evidence>
<reference evidence="13" key="1">
    <citation type="submission" date="2022-03" db="EMBL/GenBank/DDBJ databases">
        <authorList>
            <person name="Alioto T."/>
            <person name="Alioto T."/>
            <person name="Gomez Garrido J."/>
        </authorList>
    </citation>
    <scope>NUCLEOTIDE SEQUENCE</scope>
</reference>
<feature type="region of interest" description="Disordered" evidence="11">
    <location>
        <begin position="125"/>
        <end position="148"/>
    </location>
</feature>
<dbReference type="SMART" id="SM00389">
    <property type="entry name" value="HOX"/>
    <property type="match status" value="1"/>
</dbReference>
<dbReference type="GO" id="GO:0000977">
    <property type="term" value="F:RNA polymerase II transcription regulatory region sequence-specific DNA binding"/>
    <property type="evidence" value="ECO:0007669"/>
    <property type="project" value="TreeGrafter"/>
</dbReference>
<dbReference type="PROSITE" id="PS00027">
    <property type="entry name" value="HOMEOBOX_1"/>
    <property type="match status" value="1"/>
</dbReference>
<keyword evidence="7 9" id="KW-0539">Nucleus</keyword>
<evidence type="ECO:0000256" key="5">
    <source>
        <dbReference type="ARBA" id="ARBA00023125"/>
    </source>
</evidence>